<accession>A0A8J3VWK0</accession>
<keyword evidence="2" id="KW-0238">DNA-binding</keyword>
<gene>
    <name evidence="5" type="ORF">Raf01_90350</name>
</gene>
<dbReference type="InterPro" id="IPR036388">
    <property type="entry name" value="WH-like_DNA-bd_sf"/>
</dbReference>
<dbReference type="InterPro" id="IPR028978">
    <property type="entry name" value="Chorismate_lyase_/UTRA_dom_sf"/>
</dbReference>
<dbReference type="Gene3D" id="3.40.1410.10">
    <property type="entry name" value="Chorismate lyase-like"/>
    <property type="match status" value="1"/>
</dbReference>
<dbReference type="PRINTS" id="PR00035">
    <property type="entry name" value="HTHGNTR"/>
</dbReference>
<dbReference type="Proteomes" id="UP000642748">
    <property type="component" value="Unassembled WGS sequence"/>
</dbReference>
<keyword evidence="3" id="KW-0804">Transcription</keyword>
<dbReference type="PROSITE" id="PS50949">
    <property type="entry name" value="HTH_GNTR"/>
    <property type="match status" value="1"/>
</dbReference>
<dbReference type="RefSeq" id="WP_203924279.1">
    <property type="nucleotide sequence ID" value="NZ_BONZ01000107.1"/>
</dbReference>
<protein>
    <submittedName>
        <fullName evidence="5">GntR family transcriptional regulator</fullName>
    </submittedName>
</protein>
<sequence length="239" mass="25917">MSEQVQTVKHRHIAETLAREIRGGSPANGAKLPGEHALAVRFGVSRNTVRQALAELAQRGMIATESGKGSFVTFDDRPLDQRLGWARALAGQGVTTGTRTVRMELIRDPGLAARLGLDDDEFLALDRVRAIVDGQPISLECARVPAVGPLRAAPRDGLVGDSLTATLHAAGRYADHGEERIDVLALNEEQAELLGRAPGDTFLHTQRISRTLRGELVEHTDSLLDPARFQIRLQFGGQQ</sequence>
<evidence type="ECO:0000313" key="6">
    <source>
        <dbReference type="Proteomes" id="UP000642748"/>
    </source>
</evidence>
<dbReference type="InterPro" id="IPR000524">
    <property type="entry name" value="Tscrpt_reg_HTH_GntR"/>
</dbReference>
<dbReference type="SUPFAM" id="SSF64288">
    <property type="entry name" value="Chorismate lyase-like"/>
    <property type="match status" value="1"/>
</dbReference>
<dbReference type="Pfam" id="PF07702">
    <property type="entry name" value="UTRA"/>
    <property type="match status" value="1"/>
</dbReference>
<dbReference type="InterPro" id="IPR050679">
    <property type="entry name" value="Bact_HTH_transcr_reg"/>
</dbReference>
<organism evidence="5 6">
    <name type="scientific">Rugosimonospora africana</name>
    <dbReference type="NCBI Taxonomy" id="556532"/>
    <lineage>
        <taxon>Bacteria</taxon>
        <taxon>Bacillati</taxon>
        <taxon>Actinomycetota</taxon>
        <taxon>Actinomycetes</taxon>
        <taxon>Micromonosporales</taxon>
        <taxon>Micromonosporaceae</taxon>
        <taxon>Rugosimonospora</taxon>
    </lineage>
</organism>
<proteinExistence type="predicted"/>
<comment type="caution">
    <text evidence="5">The sequence shown here is derived from an EMBL/GenBank/DDBJ whole genome shotgun (WGS) entry which is preliminary data.</text>
</comment>
<evidence type="ECO:0000259" key="4">
    <source>
        <dbReference type="PROSITE" id="PS50949"/>
    </source>
</evidence>
<evidence type="ECO:0000256" key="2">
    <source>
        <dbReference type="ARBA" id="ARBA00023125"/>
    </source>
</evidence>
<dbReference type="SMART" id="SM00866">
    <property type="entry name" value="UTRA"/>
    <property type="match status" value="1"/>
</dbReference>
<dbReference type="PANTHER" id="PTHR44846">
    <property type="entry name" value="MANNOSYL-D-GLYCERATE TRANSPORT/METABOLISM SYSTEM REPRESSOR MNGR-RELATED"/>
    <property type="match status" value="1"/>
</dbReference>
<evidence type="ECO:0000313" key="5">
    <source>
        <dbReference type="EMBL" id="GIH20863.1"/>
    </source>
</evidence>
<evidence type="ECO:0000256" key="3">
    <source>
        <dbReference type="ARBA" id="ARBA00023163"/>
    </source>
</evidence>
<dbReference type="GO" id="GO:0045892">
    <property type="term" value="P:negative regulation of DNA-templated transcription"/>
    <property type="evidence" value="ECO:0007669"/>
    <property type="project" value="TreeGrafter"/>
</dbReference>
<dbReference type="AlphaFoldDB" id="A0A8J3VWK0"/>
<dbReference type="SMART" id="SM00345">
    <property type="entry name" value="HTH_GNTR"/>
    <property type="match status" value="1"/>
</dbReference>
<reference evidence="5" key="1">
    <citation type="submission" date="2021-01" db="EMBL/GenBank/DDBJ databases">
        <title>Whole genome shotgun sequence of Rugosimonospora africana NBRC 104875.</title>
        <authorList>
            <person name="Komaki H."/>
            <person name="Tamura T."/>
        </authorList>
    </citation>
    <scope>NUCLEOTIDE SEQUENCE</scope>
    <source>
        <strain evidence="5">NBRC 104875</strain>
    </source>
</reference>
<evidence type="ECO:0000256" key="1">
    <source>
        <dbReference type="ARBA" id="ARBA00023015"/>
    </source>
</evidence>
<dbReference type="InterPro" id="IPR036390">
    <property type="entry name" value="WH_DNA-bd_sf"/>
</dbReference>
<feature type="domain" description="HTH gntR-type" evidence="4">
    <location>
        <begin position="7"/>
        <end position="75"/>
    </location>
</feature>
<dbReference type="CDD" id="cd07377">
    <property type="entry name" value="WHTH_GntR"/>
    <property type="match status" value="1"/>
</dbReference>
<dbReference type="GO" id="GO:0003677">
    <property type="term" value="F:DNA binding"/>
    <property type="evidence" value="ECO:0007669"/>
    <property type="project" value="UniProtKB-KW"/>
</dbReference>
<dbReference type="Gene3D" id="1.10.10.10">
    <property type="entry name" value="Winged helix-like DNA-binding domain superfamily/Winged helix DNA-binding domain"/>
    <property type="match status" value="1"/>
</dbReference>
<dbReference type="EMBL" id="BONZ01000107">
    <property type="protein sequence ID" value="GIH20863.1"/>
    <property type="molecule type" value="Genomic_DNA"/>
</dbReference>
<dbReference type="PANTHER" id="PTHR44846:SF17">
    <property type="entry name" value="GNTR-FAMILY TRANSCRIPTIONAL REGULATOR"/>
    <property type="match status" value="1"/>
</dbReference>
<name>A0A8J3VWK0_9ACTN</name>
<keyword evidence="6" id="KW-1185">Reference proteome</keyword>
<dbReference type="SUPFAM" id="SSF46785">
    <property type="entry name" value="Winged helix' DNA-binding domain"/>
    <property type="match status" value="1"/>
</dbReference>
<dbReference type="InterPro" id="IPR011663">
    <property type="entry name" value="UTRA"/>
</dbReference>
<keyword evidence="1" id="KW-0805">Transcription regulation</keyword>
<dbReference type="GO" id="GO:0003700">
    <property type="term" value="F:DNA-binding transcription factor activity"/>
    <property type="evidence" value="ECO:0007669"/>
    <property type="project" value="InterPro"/>
</dbReference>
<dbReference type="Pfam" id="PF00392">
    <property type="entry name" value="GntR"/>
    <property type="match status" value="1"/>
</dbReference>